<comment type="caution">
    <text evidence="1">The sequence shown here is derived from an EMBL/GenBank/DDBJ whole genome shotgun (WGS) entry which is preliminary data.</text>
</comment>
<dbReference type="EMBL" id="JBDJPC010000003">
    <property type="protein sequence ID" value="KAL1509304.1"/>
    <property type="molecule type" value="Genomic_DNA"/>
</dbReference>
<evidence type="ECO:0000313" key="1">
    <source>
        <dbReference type="EMBL" id="KAL1509304.1"/>
    </source>
</evidence>
<evidence type="ECO:0000313" key="2">
    <source>
        <dbReference type="Proteomes" id="UP001566132"/>
    </source>
</evidence>
<proteinExistence type="predicted"/>
<protein>
    <submittedName>
        <fullName evidence="1">Uncharacterized protein</fullName>
    </submittedName>
</protein>
<dbReference type="AlphaFoldDB" id="A0ABD1F256"/>
<accession>A0ABD1F256</accession>
<sequence>MRDISVRYVLCIQILYQNNCNLKLKFYIESRSYIRYNRYSNAGLSIFNDPIKMSSTGLFGKEEILSSLRTYRIHFKDVWLSIQKIVRKKKMICMNCFPIGFTQICEYAFQDSTYIFFKRLNRYRKRLEKRMEQI</sequence>
<keyword evidence="2" id="KW-1185">Reference proteome</keyword>
<organism evidence="1 2">
    <name type="scientific">Hypothenemus hampei</name>
    <name type="common">Coffee berry borer</name>
    <dbReference type="NCBI Taxonomy" id="57062"/>
    <lineage>
        <taxon>Eukaryota</taxon>
        <taxon>Metazoa</taxon>
        <taxon>Ecdysozoa</taxon>
        <taxon>Arthropoda</taxon>
        <taxon>Hexapoda</taxon>
        <taxon>Insecta</taxon>
        <taxon>Pterygota</taxon>
        <taxon>Neoptera</taxon>
        <taxon>Endopterygota</taxon>
        <taxon>Coleoptera</taxon>
        <taxon>Polyphaga</taxon>
        <taxon>Cucujiformia</taxon>
        <taxon>Curculionidae</taxon>
        <taxon>Scolytinae</taxon>
        <taxon>Hypothenemus</taxon>
    </lineage>
</organism>
<dbReference type="Proteomes" id="UP001566132">
    <property type="component" value="Unassembled WGS sequence"/>
</dbReference>
<reference evidence="1 2" key="1">
    <citation type="submission" date="2024-05" db="EMBL/GenBank/DDBJ databases">
        <title>Genetic variation in Jamaican populations of the coffee berry borer (Hypothenemus hampei).</title>
        <authorList>
            <person name="Errbii M."/>
            <person name="Myrie A."/>
        </authorList>
    </citation>
    <scope>NUCLEOTIDE SEQUENCE [LARGE SCALE GENOMIC DNA]</scope>
    <source>
        <strain evidence="1">JA-Hopewell-2020-01-JO</strain>
        <tissue evidence="1">Whole body</tissue>
    </source>
</reference>
<name>A0ABD1F256_HYPHA</name>
<gene>
    <name evidence="1" type="ORF">ABEB36_004066</name>
</gene>